<evidence type="ECO:0000256" key="1">
    <source>
        <dbReference type="ARBA" id="ARBA00005254"/>
    </source>
</evidence>
<dbReference type="PROSITE" id="PS00166">
    <property type="entry name" value="ENOYL_COA_HYDRATASE"/>
    <property type="match status" value="1"/>
</dbReference>
<comment type="caution">
    <text evidence="4">The sequence shown here is derived from an EMBL/GenBank/DDBJ whole genome shotgun (WGS) entry which is preliminary data.</text>
</comment>
<proteinExistence type="inferred from homology"/>
<dbReference type="InterPro" id="IPR018376">
    <property type="entry name" value="Enoyl-CoA_hyd/isom_CS"/>
</dbReference>
<protein>
    <submittedName>
        <fullName evidence="4">Enoyl-CoA hydratase</fullName>
        <ecNumber evidence="4">4.2.1.17</ecNumber>
    </submittedName>
</protein>
<dbReference type="EC" id="4.2.1.17" evidence="4"/>
<evidence type="ECO:0000313" key="5">
    <source>
        <dbReference type="Proteomes" id="UP000273811"/>
    </source>
</evidence>
<name>A0A443IKI1_9BACI</name>
<keyword evidence="2 4" id="KW-0456">Lyase</keyword>
<organism evidence="4 5">
    <name type="scientific">Siminovitchia fortis</name>
    <dbReference type="NCBI Taxonomy" id="254758"/>
    <lineage>
        <taxon>Bacteria</taxon>
        <taxon>Bacillati</taxon>
        <taxon>Bacillota</taxon>
        <taxon>Bacilli</taxon>
        <taxon>Bacillales</taxon>
        <taxon>Bacillaceae</taxon>
        <taxon>Siminovitchia</taxon>
    </lineage>
</organism>
<gene>
    <name evidence="4" type="ORF">D4N35_015855</name>
</gene>
<dbReference type="InterPro" id="IPR029045">
    <property type="entry name" value="ClpP/crotonase-like_dom_sf"/>
</dbReference>
<dbReference type="EMBL" id="QYTU02000047">
    <property type="protein sequence ID" value="RWR05178.1"/>
    <property type="molecule type" value="Genomic_DNA"/>
</dbReference>
<sequence length="257" mass="28068">MEFLSVSKENNAAFIKMERPPANALSTAVIRELDWQLEELENDKDVRAILLFGEGRFFSAGADIKEFTEVPSGEAFSELAADGQRVFEKIESFPKPVIAAIHGAALGGGLELAMACHIRLVSDNAKLGLPELQLGLIPGFAGTQRLPRYVGAAKAAEMLFTSKPLTGKEAVQWGLANQSYPEEDLLNEAKEMVLSIAKKSPASLKAAIELLQYGKDGRFYEGVKLEAKKFGEVFTTKDGQEGIRAFIEKREPNFSGE</sequence>
<dbReference type="GO" id="GO:0004300">
    <property type="term" value="F:enoyl-CoA hydratase activity"/>
    <property type="evidence" value="ECO:0007669"/>
    <property type="project" value="UniProtKB-EC"/>
</dbReference>
<evidence type="ECO:0000256" key="3">
    <source>
        <dbReference type="RuleBase" id="RU003707"/>
    </source>
</evidence>
<accession>A0A443IKI1</accession>
<dbReference type="AlphaFoldDB" id="A0A443IKI1"/>
<reference evidence="4" key="1">
    <citation type="submission" date="2018-12" db="EMBL/GenBank/DDBJ databases">
        <authorList>
            <person name="Sun L."/>
            <person name="Chen Z."/>
        </authorList>
    </citation>
    <scope>NUCLEOTIDE SEQUENCE [LARGE SCALE GENOMIC DNA]</scope>
    <source>
        <strain evidence="4">DSM 16012</strain>
    </source>
</reference>
<dbReference type="PANTHER" id="PTHR11941">
    <property type="entry name" value="ENOYL-COA HYDRATASE-RELATED"/>
    <property type="match status" value="1"/>
</dbReference>
<dbReference type="FunFam" id="3.90.226.10:FF:000009">
    <property type="entry name" value="Carnitinyl-CoA dehydratase"/>
    <property type="match status" value="1"/>
</dbReference>
<dbReference type="OrthoDB" id="9775794at2"/>
<comment type="similarity">
    <text evidence="1 3">Belongs to the enoyl-CoA hydratase/isomerase family.</text>
</comment>
<keyword evidence="5" id="KW-1185">Reference proteome</keyword>
<dbReference type="Proteomes" id="UP000273811">
    <property type="component" value="Unassembled WGS sequence"/>
</dbReference>
<dbReference type="NCBIfam" id="NF005803">
    <property type="entry name" value="PRK07658.1"/>
    <property type="match status" value="1"/>
</dbReference>
<dbReference type="FunFam" id="1.10.12.10:FF:000001">
    <property type="entry name" value="Probable enoyl-CoA hydratase, mitochondrial"/>
    <property type="match status" value="1"/>
</dbReference>
<dbReference type="InterPro" id="IPR001753">
    <property type="entry name" value="Enoyl-CoA_hydra/iso"/>
</dbReference>
<evidence type="ECO:0000313" key="4">
    <source>
        <dbReference type="EMBL" id="RWR05178.1"/>
    </source>
</evidence>
<evidence type="ECO:0000256" key="2">
    <source>
        <dbReference type="ARBA" id="ARBA00023239"/>
    </source>
</evidence>
<dbReference type="SUPFAM" id="SSF52096">
    <property type="entry name" value="ClpP/crotonase"/>
    <property type="match status" value="1"/>
</dbReference>
<dbReference type="RefSeq" id="WP_120075428.1">
    <property type="nucleotide sequence ID" value="NZ_CP126113.1"/>
</dbReference>
<dbReference type="Pfam" id="PF00378">
    <property type="entry name" value="ECH_1"/>
    <property type="match status" value="1"/>
</dbReference>
<dbReference type="Gene3D" id="3.90.226.10">
    <property type="entry name" value="2-enoyl-CoA Hydratase, Chain A, domain 1"/>
    <property type="match status" value="1"/>
</dbReference>
<dbReference type="PANTHER" id="PTHR11941:SF175">
    <property type="entry name" value="ENOYL-COA HYDRATASE-RELATED"/>
    <property type="match status" value="1"/>
</dbReference>
<dbReference type="GO" id="GO:0006635">
    <property type="term" value="P:fatty acid beta-oxidation"/>
    <property type="evidence" value="ECO:0007669"/>
    <property type="project" value="TreeGrafter"/>
</dbReference>
<dbReference type="CDD" id="cd06558">
    <property type="entry name" value="crotonase-like"/>
    <property type="match status" value="1"/>
</dbReference>